<feature type="region of interest" description="Disordered" evidence="1">
    <location>
        <begin position="95"/>
        <end position="126"/>
    </location>
</feature>
<protein>
    <recommendedName>
        <fullName evidence="4">Transposase domain-containing protein</fullName>
    </recommendedName>
</protein>
<evidence type="ECO:0000256" key="1">
    <source>
        <dbReference type="SAM" id="MobiDB-lite"/>
    </source>
</evidence>
<dbReference type="OrthoDB" id="2417391at2759"/>
<evidence type="ECO:0008006" key="4">
    <source>
        <dbReference type="Google" id="ProtNLM"/>
    </source>
</evidence>
<organism evidence="2 3">
    <name type="scientific">Circinella minor</name>
    <dbReference type="NCBI Taxonomy" id="1195481"/>
    <lineage>
        <taxon>Eukaryota</taxon>
        <taxon>Fungi</taxon>
        <taxon>Fungi incertae sedis</taxon>
        <taxon>Mucoromycota</taxon>
        <taxon>Mucoromycotina</taxon>
        <taxon>Mucoromycetes</taxon>
        <taxon>Mucorales</taxon>
        <taxon>Lichtheimiaceae</taxon>
        <taxon>Circinella</taxon>
    </lineage>
</organism>
<dbReference type="EMBL" id="JAEPRB010000450">
    <property type="protein sequence ID" value="KAG2216136.1"/>
    <property type="molecule type" value="Genomic_DNA"/>
</dbReference>
<name>A0A8H7RUJ3_9FUNG</name>
<dbReference type="AlphaFoldDB" id="A0A8H7RUJ3"/>
<comment type="caution">
    <text evidence="2">The sequence shown here is derived from an EMBL/GenBank/DDBJ whole genome shotgun (WGS) entry which is preliminary data.</text>
</comment>
<feature type="compositionally biased region" description="Acidic residues" evidence="1">
    <location>
        <begin position="117"/>
        <end position="126"/>
    </location>
</feature>
<keyword evidence="3" id="KW-1185">Reference proteome</keyword>
<evidence type="ECO:0000313" key="2">
    <source>
        <dbReference type="EMBL" id="KAG2216136.1"/>
    </source>
</evidence>
<sequence>MPNPKLITCMSCSVDQLKTRYNAHVAVCDGIVYEYMTINEDPKVLPDASGVDPSIMNTVYRMNDQDMYYNDMIEYDFGDSPSALVQQPLYADNCGGDDDHMTDEDFATDDNYNDHSDNEDEVDQENVPEQQHIIVGATDQVNSDEEGGIYIDPWDKEPPLRTDVPFEETVRGTTQLDKHHQKSFELYSWVQDHNVSRDAYISLLSMLNEWIVDDSFDKKLLFLPTKSEARLEKMVNLQGTKYHICPGHCRLFPLTSMDDCSCGKEQFFSNGKPIASMSYFPLRRQLAYMISDQDICMSILDTVTLQLLESGEEVLTDITDGTIYRTLKAHLFQNQTETNLSLALSLFVDGFTPFKGSGNSRMTIVHLVLLSLSPKERYKTKHMMQVAIIPADHTGDIYSFLTPLLRELFVLEDAGMNVYCEGGSIHVKVHLLLASGDLIGCQEIVHHTGNNSEYGCRQCRIKTTSEISPAGKGHGRYYPGTIAMSTPRSDDEFIQGMPDYGIKKATLFGQLKSFHGYSFFGLDEMHCIGANVTRKLWDMITGNFATDVNSTIKLRRGPCLDIGRAIVDSGSTLPSRIFEGSFRDVSKKAGLMRSVDWIMFLQIMIPTLVFEGFEQLVDEYGRNAEQVQALMSLVIGCTLSLQWEIDREDHSNIKKHLNLWHLHMKNNMDHNLYTVNFHLLRHFTEIIEKLGPLRGYSTRSAERAIGFFKRHIKLCVRPGANAAKIIKRQLLMCNFEHVYKSDDPIGELPVNQYVIPDEDEEYEEIIVWNHHVASVTNYNAKYNLIEYLTNYWHYQFRDDQVLHSVLDNNIRIGTQLLKGDIIFRCQEYPSTAKKLDTLVKLIMPTTSGSGMFFEDLLLFFTHTYEGTISYQH</sequence>
<evidence type="ECO:0000313" key="3">
    <source>
        <dbReference type="Proteomes" id="UP000646827"/>
    </source>
</evidence>
<dbReference type="Proteomes" id="UP000646827">
    <property type="component" value="Unassembled WGS sequence"/>
</dbReference>
<proteinExistence type="predicted"/>
<reference evidence="2 3" key="1">
    <citation type="submission" date="2020-12" db="EMBL/GenBank/DDBJ databases">
        <title>Metabolic potential, ecology and presence of endohyphal bacteria is reflected in genomic diversity of Mucoromycotina.</title>
        <authorList>
            <person name="Muszewska A."/>
            <person name="Okrasinska A."/>
            <person name="Steczkiewicz K."/>
            <person name="Drgas O."/>
            <person name="Orlowska M."/>
            <person name="Perlinska-Lenart U."/>
            <person name="Aleksandrzak-Piekarczyk T."/>
            <person name="Szatraj K."/>
            <person name="Zielenkiewicz U."/>
            <person name="Pilsyk S."/>
            <person name="Malc E."/>
            <person name="Mieczkowski P."/>
            <person name="Kruszewska J.S."/>
            <person name="Biernat P."/>
            <person name="Pawlowska J."/>
        </authorList>
    </citation>
    <scope>NUCLEOTIDE SEQUENCE [LARGE SCALE GENOMIC DNA]</scope>
    <source>
        <strain evidence="2 3">CBS 142.35</strain>
    </source>
</reference>
<gene>
    <name evidence="2" type="ORF">INT45_009247</name>
</gene>
<accession>A0A8H7RUJ3</accession>